<evidence type="ECO:0000313" key="4">
    <source>
        <dbReference type="Proteomes" id="UP000826195"/>
    </source>
</evidence>
<reference evidence="3 4" key="1">
    <citation type="journal article" date="2021" name="J. Hered.">
        <title>A chromosome-level genome assembly of the parasitoid wasp, Cotesia glomerata (Hymenoptera: Braconidae).</title>
        <authorList>
            <person name="Pinto B.J."/>
            <person name="Weis J.J."/>
            <person name="Gamble T."/>
            <person name="Ode P.J."/>
            <person name="Paul R."/>
            <person name="Zaspel J.M."/>
        </authorList>
    </citation>
    <scope>NUCLEOTIDE SEQUENCE [LARGE SCALE GENOMIC DNA]</scope>
    <source>
        <strain evidence="3">CgM1</strain>
    </source>
</reference>
<accession>A0AAV7HVI7</accession>
<keyword evidence="4" id="KW-1185">Reference proteome</keyword>
<comment type="caution">
    <text evidence="3">The sequence shown here is derived from an EMBL/GenBank/DDBJ whole genome shotgun (WGS) entry which is preliminary data.</text>
</comment>
<name>A0AAV7HVI7_COTGL</name>
<protein>
    <submittedName>
        <fullName evidence="3">Uncharacterized protein</fullName>
    </submittedName>
</protein>
<evidence type="ECO:0000256" key="1">
    <source>
        <dbReference type="SAM" id="MobiDB-lite"/>
    </source>
</evidence>
<feature type="chain" id="PRO_5043899715" evidence="2">
    <location>
        <begin position="32"/>
        <end position="173"/>
    </location>
</feature>
<evidence type="ECO:0000256" key="2">
    <source>
        <dbReference type="SAM" id="SignalP"/>
    </source>
</evidence>
<organism evidence="3 4">
    <name type="scientific">Cotesia glomerata</name>
    <name type="common">Lepidopteran parasitic wasp</name>
    <name type="synonym">Apanteles glomeratus</name>
    <dbReference type="NCBI Taxonomy" id="32391"/>
    <lineage>
        <taxon>Eukaryota</taxon>
        <taxon>Metazoa</taxon>
        <taxon>Ecdysozoa</taxon>
        <taxon>Arthropoda</taxon>
        <taxon>Hexapoda</taxon>
        <taxon>Insecta</taxon>
        <taxon>Pterygota</taxon>
        <taxon>Neoptera</taxon>
        <taxon>Endopterygota</taxon>
        <taxon>Hymenoptera</taxon>
        <taxon>Apocrita</taxon>
        <taxon>Ichneumonoidea</taxon>
        <taxon>Braconidae</taxon>
        <taxon>Microgastrinae</taxon>
        <taxon>Cotesia</taxon>
    </lineage>
</organism>
<feature type="signal peptide" evidence="2">
    <location>
        <begin position="1"/>
        <end position="31"/>
    </location>
</feature>
<sequence length="173" mass="18801">MAALLQLTLKTILTLKMRFIILLATLCLAAAYPSDDNSGFVDVDVPMSMEPSDTDEVVADGNPGEEMTGRVEGGAEEGSNGSEDKGSSNDEESNPEEGDQGATEEPDDFYSEEPTTNLCTKAGNVRDPETCGFVMCSEGFDGSFTELNRQPCPHHTCFDEENNRCEWKSKLNL</sequence>
<dbReference type="Proteomes" id="UP000826195">
    <property type="component" value="Unassembled WGS sequence"/>
</dbReference>
<dbReference type="EMBL" id="JAHXZJ010002982">
    <property type="protein sequence ID" value="KAH0534511.1"/>
    <property type="molecule type" value="Genomic_DNA"/>
</dbReference>
<evidence type="ECO:0000313" key="3">
    <source>
        <dbReference type="EMBL" id="KAH0534511.1"/>
    </source>
</evidence>
<proteinExistence type="predicted"/>
<feature type="compositionally biased region" description="Acidic residues" evidence="1">
    <location>
        <begin position="89"/>
        <end position="111"/>
    </location>
</feature>
<dbReference type="Gene3D" id="2.170.140.10">
    <property type="entry name" value="Chitin binding domain"/>
    <property type="match status" value="1"/>
</dbReference>
<gene>
    <name evidence="3" type="ORF">KQX54_004680</name>
</gene>
<feature type="region of interest" description="Disordered" evidence="1">
    <location>
        <begin position="43"/>
        <end position="123"/>
    </location>
</feature>
<dbReference type="AlphaFoldDB" id="A0AAV7HVI7"/>
<keyword evidence="2" id="KW-0732">Signal</keyword>